<dbReference type="EMBL" id="BK014639">
    <property type="protein sequence ID" value="DAD65263.1"/>
    <property type="molecule type" value="Genomic_DNA"/>
</dbReference>
<name>A0A8S5L681_9CAUD</name>
<proteinExistence type="predicted"/>
<protein>
    <recommendedName>
        <fullName evidence="2">Pseudouridylate synthase</fullName>
    </recommendedName>
</protein>
<evidence type="ECO:0000313" key="1">
    <source>
        <dbReference type="EMBL" id="DAD65263.1"/>
    </source>
</evidence>
<sequence>MIEFSNLIQVTPINSGKSNSIKTYEFVADPFSYIPQLTDNEAGNYWNCDKTIVIDLPDTGARHFFSIERNATVKIKSSSGQCYQIGTSDIPARVQISSNLNSANLIIKCKMLVDPLL</sequence>
<organism evidence="1">
    <name type="scientific">Siphoviridae sp. ctSqC25</name>
    <dbReference type="NCBI Taxonomy" id="2823582"/>
    <lineage>
        <taxon>Viruses</taxon>
        <taxon>Duplodnaviria</taxon>
        <taxon>Heunggongvirae</taxon>
        <taxon>Uroviricota</taxon>
        <taxon>Caudoviricetes</taxon>
    </lineage>
</organism>
<accession>A0A8S5L681</accession>
<reference evidence="1" key="1">
    <citation type="journal article" date="2021" name="Proc. Natl. Acad. Sci. U.S.A.">
        <title>A Catalog of Tens of Thousands of Viruses from Human Metagenomes Reveals Hidden Associations with Chronic Diseases.</title>
        <authorList>
            <person name="Tisza M.J."/>
            <person name="Buck C.B."/>
        </authorList>
    </citation>
    <scope>NUCLEOTIDE SEQUENCE</scope>
    <source>
        <strain evidence="1">CtSqC25</strain>
    </source>
</reference>
<evidence type="ECO:0008006" key="2">
    <source>
        <dbReference type="Google" id="ProtNLM"/>
    </source>
</evidence>